<keyword evidence="1" id="KW-0808">Transferase</keyword>
<dbReference type="PROSITE" id="PS51186">
    <property type="entry name" value="GNAT"/>
    <property type="match status" value="1"/>
</dbReference>
<keyword evidence="2" id="KW-0012">Acyltransferase</keyword>
<dbReference type="RefSeq" id="WP_308866122.1">
    <property type="nucleotide sequence ID" value="NZ_JAVFWO010000001.1"/>
</dbReference>
<evidence type="ECO:0000256" key="2">
    <source>
        <dbReference type="ARBA" id="ARBA00023315"/>
    </source>
</evidence>
<keyword evidence="5" id="KW-1185">Reference proteome</keyword>
<dbReference type="EMBL" id="JAVFWO010000001">
    <property type="protein sequence ID" value="MDQ7876719.1"/>
    <property type="molecule type" value="Genomic_DNA"/>
</dbReference>
<evidence type="ECO:0000256" key="1">
    <source>
        <dbReference type="ARBA" id="ARBA00022679"/>
    </source>
</evidence>
<protein>
    <submittedName>
        <fullName evidence="4">GNAT family N-acetyltransferase</fullName>
    </submittedName>
</protein>
<dbReference type="Proteomes" id="UP001235133">
    <property type="component" value="Unassembled WGS sequence"/>
</dbReference>
<evidence type="ECO:0000259" key="3">
    <source>
        <dbReference type="PROSITE" id="PS51186"/>
    </source>
</evidence>
<proteinExistence type="predicted"/>
<dbReference type="InterPro" id="IPR016181">
    <property type="entry name" value="Acyl_CoA_acyltransferase"/>
</dbReference>
<evidence type="ECO:0000313" key="4">
    <source>
        <dbReference type="EMBL" id="MDQ7876719.1"/>
    </source>
</evidence>
<dbReference type="PANTHER" id="PTHR43877">
    <property type="entry name" value="AMINOALKYLPHOSPHONATE N-ACETYLTRANSFERASE-RELATED-RELATED"/>
    <property type="match status" value="1"/>
</dbReference>
<dbReference type="InterPro" id="IPR000182">
    <property type="entry name" value="GNAT_dom"/>
</dbReference>
<dbReference type="Pfam" id="PF00583">
    <property type="entry name" value="Acetyltransf_1"/>
    <property type="match status" value="1"/>
</dbReference>
<feature type="domain" description="N-acetyltransferase" evidence="3">
    <location>
        <begin position="4"/>
        <end position="153"/>
    </location>
</feature>
<dbReference type="Gene3D" id="3.40.630.30">
    <property type="match status" value="1"/>
</dbReference>
<dbReference type="SUPFAM" id="SSF55729">
    <property type="entry name" value="Acyl-CoA N-acyltransferases (Nat)"/>
    <property type="match status" value="1"/>
</dbReference>
<gene>
    <name evidence="4" type="ORF">Q9R08_01905</name>
</gene>
<sequence length="153" mass="16905">MATAEVRRATVDDAERVARLLHDFNTEFDTDSPGPVVLAERLRRLLAGTQTFALLGGEPAVGIALVTLRPNIWYPGPVALLDEMYVAPRARGAGIGGAIVERLVTDCRRDGVSAIEINVDEGDVDAQRFYERHGFHGSDPETDERAYYFFQEL</sequence>
<accession>A0ABU0YYT1</accession>
<comment type="caution">
    <text evidence="4">The sequence shown here is derived from an EMBL/GenBank/DDBJ whole genome shotgun (WGS) entry which is preliminary data.</text>
</comment>
<organism evidence="4 5">
    <name type="scientific">Microbacterium psychrotolerans</name>
    <dbReference type="NCBI Taxonomy" id="3068321"/>
    <lineage>
        <taxon>Bacteria</taxon>
        <taxon>Bacillati</taxon>
        <taxon>Actinomycetota</taxon>
        <taxon>Actinomycetes</taxon>
        <taxon>Micrococcales</taxon>
        <taxon>Microbacteriaceae</taxon>
        <taxon>Microbacterium</taxon>
    </lineage>
</organism>
<evidence type="ECO:0000313" key="5">
    <source>
        <dbReference type="Proteomes" id="UP001235133"/>
    </source>
</evidence>
<name>A0ABU0YYT1_9MICO</name>
<reference evidence="4 5" key="1">
    <citation type="submission" date="2023-08" db="EMBL/GenBank/DDBJ databases">
        <title>Microbacterium psychrotolerans sp. nov., a psychrotolerant bacterium isolated from soil in Heilongjiang Province, China.</title>
        <authorList>
            <person name="An P."/>
            <person name="Zhao D."/>
            <person name="Xiang H."/>
        </authorList>
    </citation>
    <scope>NUCLEOTIDE SEQUENCE [LARGE SCALE GENOMIC DNA]</scope>
    <source>
        <strain evidence="4 5">QXD-8</strain>
    </source>
</reference>
<dbReference type="CDD" id="cd04301">
    <property type="entry name" value="NAT_SF"/>
    <property type="match status" value="1"/>
</dbReference>
<dbReference type="InterPro" id="IPR050832">
    <property type="entry name" value="Bact_Acetyltransf"/>
</dbReference>